<feature type="domain" description="ABC transmembrane type-2" evidence="6">
    <location>
        <begin position="118"/>
        <end position="370"/>
    </location>
</feature>
<sequence length="378" mass="42305">MKSVFQLYLANARMFLRVRQEIFWVIVLPVFLLILLGFVLKDVAGIGSMRPEDIHFPIGITDNDHSAASRKFIEKLASSSEFDVTELAEEDAREQARTARQRLVIIFPAGFEKDLLTSSAHVEVVADARALALTEMAFNILRERNEEVLSGGEYKRPPLSYRRTEIKTVEEFFGFIDFLVPGIIAMAVLPSCIFSLAPTIVRLREQGILRRLWITPLSKISFVASHVFFRLTLALIQTALICLIGFTLFEPNLGFPVGSLLLFVVLGNLIGSAISFAIAGMAKTPEVASTIANVIALPMLMVCGVFLPLEIMPRKVLPFIWLLPLTHLSEGLRHVMNMQAKLIDLWPTWLVLLGYLLCLFVLSLLTFKWDRMSGAGGR</sequence>
<evidence type="ECO:0000256" key="2">
    <source>
        <dbReference type="ARBA" id="ARBA00022692"/>
    </source>
</evidence>
<dbReference type="Pfam" id="PF12698">
    <property type="entry name" value="ABC2_membrane_3"/>
    <property type="match status" value="1"/>
</dbReference>
<dbReference type="PROSITE" id="PS51012">
    <property type="entry name" value="ABC_TM2"/>
    <property type="match status" value="1"/>
</dbReference>
<proteinExistence type="predicted"/>
<feature type="transmembrane region" description="Helical" evidence="5">
    <location>
        <begin position="21"/>
        <end position="40"/>
    </location>
</feature>
<feature type="transmembrane region" description="Helical" evidence="5">
    <location>
        <begin position="178"/>
        <end position="201"/>
    </location>
</feature>
<evidence type="ECO:0000313" key="7">
    <source>
        <dbReference type="EMBL" id="RJP17154.1"/>
    </source>
</evidence>
<dbReference type="Proteomes" id="UP000265882">
    <property type="component" value="Unassembled WGS sequence"/>
</dbReference>
<evidence type="ECO:0000256" key="5">
    <source>
        <dbReference type="SAM" id="Phobius"/>
    </source>
</evidence>
<protein>
    <submittedName>
        <fullName evidence="7">ABC transporter permease</fullName>
    </submittedName>
</protein>
<keyword evidence="4 5" id="KW-0472">Membrane</keyword>
<dbReference type="GO" id="GO:0016020">
    <property type="term" value="C:membrane"/>
    <property type="evidence" value="ECO:0007669"/>
    <property type="project" value="UniProtKB-SubCell"/>
</dbReference>
<dbReference type="PANTHER" id="PTHR43027:SF2">
    <property type="entry name" value="TRANSPORT PERMEASE PROTEIN"/>
    <property type="match status" value="1"/>
</dbReference>
<dbReference type="EMBL" id="QZKU01000119">
    <property type="protein sequence ID" value="RJP17154.1"/>
    <property type="molecule type" value="Genomic_DNA"/>
</dbReference>
<name>A0A3A4NN48_ABYX5</name>
<feature type="transmembrane region" description="Helical" evidence="5">
    <location>
        <begin position="291"/>
        <end position="309"/>
    </location>
</feature>
<dbReference type="PANTHER" id="PTHR43027">
    <property type="entry name" value="DOXORUBICIN RESISTANCE ABC TRANSPORTER PERMEASE PROTEIN DRRC-RELATED"/>
    <property type="match status" value="1"/>
</dbReference>
<dbReference type="GO" id="GO:0140359">
    <property type="term" value="F:ABC-type transporter activity"/>
    <property type="evidence" value="ECO:0007669"/>
    <property type="project" value="InterPro"/>
</dbReference>
<dbReference type="AlphaFoldDB" id="A0A3A4NN48"/>
<evidence type="ECO:0000256" key="3">
    <source>
        <dbReference type="ARBA" id="ARBA00022989"/>
    </source>
</evidence>
<organism evidence="7 8">
    <name type="scientific">Abyssobacteria bacterium (strain SURF_5)</name>
    <dbReference type="NCBI Taxonomy" id="2093360"/>
    <lineage>
        <taxon>Bacteria</taxon>
        <taxon>Pseudomonadati</taxon>
        <taxon>Candidatus Hydrogenedentota</taxon>
        <taxon>Candidatus Abyssobacteria</taxon>
    </lineage>
</organism>
<evidence type="ECO:0000313" key="8">
    <source>
        <dbReference type="Proteomes" id="UP000265882"/>
    </source>
</evidence>
<dbReference type="InterPro" id="IPR047817">
    <property type="entry name" value="ABC2_TM_bact-type"/>
</dbReference>
<feature type="transmembrane region" description="Helical" evidence="5">
    <location>
        <begin position="255"/>
        <end position="279"/>
    </location>
</feature>
<dbReference type="Gene3D" id="3.40.1710.10">
    <property type="entry name" value="abc type-2 transporter like domain"/>
    <property type="match status" value="1"/>
</dbReference>
<evidence type="ECO:0000256" key="1">
    <source>
        <dbReference type="ARBA" id="ARBA00004141"/>
    </source>
</evidence>
<feature type="transmembrane region" description="Helical" evidence="5">
    <location>
        <begin position="227"/>
        <end position="249"/>
    </location>
</feature>
<reference evidence="7 8" key="1">
    <citation type="journal article" date="2017" name="ISME J.">
        <title>Energy and carbon metabolisms in a deep terrestrial subsurface fluid microbial community.</title>
        <authorList>
            <person name="Momper L."/>
            <person name="Jungbluth S.P."/>
            <person name="Lee M.D."/>
            <person name="Amend J.P."/>
        </authorList>
    </citation>
    <scope>NUCLEOTIDE SEQUENCE [LARGE SCALE GENOMIC DNA]</scope>
    <source>
        <strain evidence="7">SURF_5</strain>
    </source>
</reference>
<feature type="transmembrane region" description="Helical" evidence="5">
    <location>
        <begin position="346"/>
        <end position="367"/>
    </location>
</feature>
<dbReference type="InterPro" id="IPR013525">
    <property type="entry name" value="ABC2_TM"/>
</dbReference>
<accession>A0A3A4NN48</accession>
<keyword evidence="3 5" id="KW-1133">Transmembrane helix</keyword>
<keyword evidence="2 5" id="KW-0812">Transmembrane</keyword>
<evidence type="ECO:0000256" key="4">
    <source>
        <dbReference type="ARBA" id="ARBA00023136"/>
    </source>
</evidence>
<comment type="caution">
    <text evidence="7">The sequence shown here is derived from an EMBL/GenBank/DDBJ whole genome shotgun (WGS) entry which is preliminary data.</text>
</comment>
<comment type="subcellular location">
    <subcellularLocation>
        <location evidence="1">Membrane</location>
        <topology evidence="1">Multi-pass membrane protein</topology>
    </subcellularLocation>
</comment>
<dbReference type="InterPro" id="IPR052902">
    <property type="entry name" value="ABC-2_transporter"/>
</dbReference>
<evidence type="ECO:0000259" key="6">
    <source>
        <dbReference type="PROSITE" id="PS51012"/>
    </source>
</evidence>
<gene>
    <name evidence="7" type="ORF">C4520_17405</name>
</gene>